<dbReference type="InterPro" id="IPR001267">
    <property type="entry name" value="Thymidine_kinase"/>
</dbReference>
<dbReference type="SUPFAM" id="SSF57716">
    <property type="entry name" value="Glucocorticoid receptor-like (DNA-binding domain)"/>
    <property type="match status" value="2"/>
</dbReference>
<comment type="similarity">
    <text evidence="1 13">Belongs to the thymidine kinase family.</text>
</comment>
<dbReference type="Gene3D" id="3.30.60.20">
    <property type="match status" value="2"/>
</dbReference>
<evidence type="ECO:0000256" key="10">
    <source>
        <dbReference type="ARBA" id="ARBA00022840"/>
    </source>
</evidence>
<evidence type="ECO:0000313" key="15">
    <source>
        <dbReference type="WBParaSite" id="PgR003_g243_t01"/>
    </source>
</evidence>
<evidence type="ECO:0000256" key="12">
    <source>
        <dbReference type="ARBA" id="ARBA00048113"/>
    </source>
</evidence>
<dbReference type="PANTHER" id="PTHR11441:SF0">
    <property type="entry name" value="THYMIDINE KINASE, CYTOSOLIC"/>
    <property type="match status" value="1"/>
</dbReference>
<evidence type="ECO:0000256" key="4">
    <source>
        <dbReference type="ARBA" id="ARBA00022634"/>
    </source>
</evidence>
<dbReference type="Proteomes" id="UP000887569">
    <property type="component" value="Unplaced"/>
</dbReference>
<keyword evidence="9" id="KW-0862">Zinc</keyword>
<dbReference type="GO" id="GO:0005524">
    <property type="term" value="F:ATP binding"/>
    <property type="evidence" value="ECO:0007669"/>
    <property type="project" value="UniProtKB-KW"/>
</dbReference>
<evidence type="ECO:0000256" key="11">
    <source>
        <dbReference type="ARBA" id="ARBA00046642"/>
    </source>
</evidence>
<dbReference type="Gene3D" id="3.40.50.300">
    <property type="entry name" value="P-loop containing nucleotide triphosphate hydrolases"/>
    <property type="match status" value="2"/>
</dbReference>
<keyword evidence="6" id="KW-0479">Metal-binding</keyword>
<dbReference type="EC" id="2.7.1.21" evidence="2"/>
<dbReference type="GO" id="GO:0042802">
    <property type="term" value="F:identical protein binding"/>
    <property type="evidence" value="ECO:0007669"/>
    <property type="project" value="UniProtKB-ARBA"/>
</dbReference>
<evidence type="ECO:0000256" key="9">
    <source>
        <dbReference type="ARBA" id="ARBA00022833"/>
    </source>
</evidence>
<dbReference type="GO" id="GO:0046104">
    <property type="term" value="P:thymidine metabolic process"/>
    <property type="evidence" value="ECO:0007669"/>
    <property type="project" value="TreeGrafter"/>
</dbReference>
<keyword evidence="5" id="KW-0808">Transferase</keyword>
<dbReference type="Pfam" id="PF00265">
    <property type="entry name" value="TK"/>
    <property type="match status" value="2"/>
</dbReference>
<evidence type="ECO:0000256" key="3">
    <source>
        <dbReference type="ARBA" id="ARBA00021150"/>
    </source>
</evidence>
<evidence type="ECO:0000256" key="5">
    <source>
        <dbReference type="ARBA" id="ARBA00022679"/>
    </source>
</evidence>
<dbReference type="FunFam" id="3.40.50.300:FF:000948">
    <property type="entry name" value="Thymidine kinase"/>
    <property type="match status" value="1"/>
</dbReference>
<keyword evidence="7" id="KW-0547">Nucleotide-binding</keyword>
<evidence type="ECO:0000256" key="2">
    <source>
        <dbReference type="ARBA" id="ARBA00012118"/>
    </source>
</evidence>
<comment type="subunit">
    <text evidence="11">Homotetramer. Tetramerization from dimerization is induced by ATP and increases catalytic efficiency due to a high affinity for thymidine. Tetramerization is inhibited by phosphorylation at Ser-13. Interacts (via the KEN box) with FZR1.</text>
</comment>
<dbReference type="GO" id="GO:0046872">
    <property type="term" value="F:metal ion binding"/>
    <property type="evidence" value="ECO:0007669"/>
    <property type="project" value="UniProtKB-KW"/>
</dbReference>
<evidence type="ECO:0000256" key="8">
    <source>
        <dbReference type="ARBA" id="ARBA00022777"/>
    </source>
</evidence>
<name>A0A915AA64_PARUN</name>
<dbReference type="GO" id="GO:0004797">
    <property type="term" value="F:thymidine kinase activity"/>
    <property type="evidence" value="ECO:0007669"/>
    <property type="project" value="UniProtKB-EC"/>
</dbReference>
<evidence type="ECO:0000256" key="1">
    <source>
        <dbReference type="ARBA" id="ARBA00007587"/>
    </source>
</evidence>
<dbReference type="InterPro" id="IPR027417">
    <property type="entry name" value="P-loop_NTPase"/>
</dbReference>
<comment type="catalytic activity">
    <reaction evidence="12">
        <text>thymidine + ATP = dTMP + ADP + H(+)</text>
        <dbReference type="Rhea" id="RHEA:19129"/>
        <dbReference type="ChEBI" id="CHEBI:15378"/>
        <dbReference type="ChEBI" id="CHEBI:17748"/>
        <dbReference type="ChEBI" id="CHEBI:30616"/>
        <dbReference type="ChEBI" id="CHEBI:63528"/>
        <dbReference type="ChEBI" id="CHEBI:456216"/>
        <dbReference type="EC" id="2.7.1.21"/>
    </reaction>
    <physiologicalReaction direction="left-to-right" evidence="12">
        <dbReference type="Rhea" id="RHEA:19130"/>
    </physiologicalReaction>
</comment>
<keyword evidence="4" id="KW-0237">DNA synthesis</keyword>
<sequence>MLLTALQCAQTALPFNVLSANLSGRLKYFPDFRWRLPTAFTMASGHIQLILGPMFSGKTTEMLRRLNRYKLANRTCRIVKYRNDTRYALDHVATHDLQMQEAISAVKVADVMDELSEAHVVAIDEGQFFDDIAECSENLANQGKIVIVSALDGDFNRKRFKNVLDMCPFSEDVIKLNAVCTGCGEDASFTKRLTSNTDLELIGGREMYTAMCRQCYFDVSQGFMKSHSPSCGRIELILGPMFSGKTTEMLRRYNRHALAGRECRVIKYRGDTGHDVNKLVTHDRLMHDGVITTHIANVFDELLAYKVIAIDEGQFFPDITEYCERLANMGKIVIVAALDGDYSRKEFASKVLDLCPLAEKVCKLRAVCKECGNDASFSRRTTGQKNQEIIGGIETYRATCRACYADALRSENSQNHSARSPLRDFNMATVSNEGLTARKKIRTRLS</sequence>
<dbReference type="WBParaSite" id="PgR003_g243_t01">
    <property type="protein sequence ID" value="PgR003_g243_t01"/>
    <property type="gene ID" value="PgR003_g243"/>
</dbReference>
<dbReference type="InterPro" id="IPR020633">
    <property type="entry name" value="Thymidine_kinase_CS"/>
</dbReference>
<evidence type="ECO:0000256" key="13">
    <source>
        <dbReference type="RuleBase" id="RU004165"/>
    </source>
</evidence>
<accession>A0A915AA64</accession>
<dbReference type="AlphaFoldDB" id="A0A915AA64"/>
<dbReference type="SUPFAM" id="SSF52540">
    <property type="entry name" value="P-loop containing nucleoside triphosphate hydrolases"/>
    <property type="match status" value="2"/>
</dbReference>
<reference evidence="15" key="1">
    <citation type="submission" date="2022-11" db="UniProtKB">
        <authorList>
            <consortium name="WormBaseParasite"/>
        </authorList>
    </citation>
    <scope>IDENTIFICATION</scope>
</reference>
<proteinExistence type="inferred from homology"/>
<dbReference type="PROSITE" id="PS00603">
    <property type="entry name" value="TK_CELLULAR_TYPE"/>
    <property type="match status" value="2"/>
</dbReference>
<keyword evidence="14" id="KW-1185">Reference proteome</keyword>
<keyword evidence="8" id="KW-0418">Kinase</keyword>
<dbReference type="PANTHER" id="PTHR11441">
    <property type="entry name" value="THYMIDINE KINASE"/>
    <property type="match status" value="1"/>
</dbReference>
<dbReference type="GO" id="GO:0071897">
    <property type="term" value="P:DNA biosynthetic process"/>
    <property type="evidence" value="ECO:0007669"/>
    <property type="project" value="UniProtKB-KW"/>
</dbReference>
<evidence type="ECO:0000313" key="14">
    <source>
        <dbReference type="Proteomes" id="UP000887569"/>
    </source>
</evidence>
<protein>
    <recommendedName>
        <fullName evidence="3">Thymidine kinase, cytosolic</fullName>
        <ecNumber evidence="2">2.7.1.21</ecNumber>
    </recommendedName>
</protein>
<keyword evidence="10" id="KW-0067">ATP-binding</keyword>
<evidence type="ECO:0000256" key="6">
    <source>
        <dbReference type="ARBA" id="ARBA00022723"/>
    </source>
</evidence>
<dbReference type="FunFam" id="3.40.50.300:FF:001270">
    <property type="entry name" value="Thymidine kinase"/>
    <property type="match status" value="1"/>
</dbReference>
<evidence type="ECO:0000256" key="7">
    <source>
        <dbReference type="ARBA" id="ARBA00022741"/>
    </source>
</evidence>
<organism evidence="14 15">
    <name type="scientific">Parascaris univalens</name>
    <name type="common">Nematode worm</name>
    <dbReference type="NCBI Taxonomy" id="6257"/>
    <lineage>
        <taxon>Eukaryota</taxon>
        <taxon>Metazoa</taxon>
        <taxon>Ecdysozoa</taxon>
        <taxon>Nematoda</taxon>
        <taxon>Chromadorea</taxon>
        <taxon>Rhabditida</taxon>
        <taxon>Spirurina</taxon>
        <taxon>Ascaridomorpha</taxon>
        <taxon>Ascaridoidea</taxon>
        <taxon>Ascarididae</taxon>
        <taxon>Parascaris</taxon>
    </lineage>
</organism>